<dbReference type="eggNOG" id="arCOG08154">
    <property type="taxonomic scope" value="Archaea"/>
</dbReference>
<keyword evidence="2" id="KW-1185">Reference proteome</keyword>
<dbReference type="STRING" id="272569.rrnAC0163"/>
<reference evidence="1 2" key="1">
    <citation type="journal article" date="2004" name="Genome Res.">
        <title>Genome sequence of Haloarcula marismortui: a halophilic archaeon from the Dead Sea.</title>
        <authorList>
            <person name="Baliga N.S."/>
            <person name="Bonneau R."/>
            <person name="Facciotti M.T."/>
            <person name="Pan M."/>
            <person name="Glusman G."/>
            <person name="Deutsch E.W."/>
            <person name="Shannon P."/>
            <person name="Chiu Y."/>
            <person name="Weng R.S."/>
            <person name="Gan R.R."/>
            <person name="Hung P."/>
            <person name="Date S.V."/>
            <person name="Marcotte E."/>
            <person name="Hood L."/>
            <person name="Ng W.V."/>
        </authorList>
    </citation>
    <scope>NUCLEOTIDE SEQUENCE [LARGE SCALE GENOMIC DNA]</scope>
    <source>
        <strain evidence="2">ATCC 43049 / DSM 3752 / JCM 8966 / VKM B-1809</strain>
    </source>
</reference>
<dbReference type="PaxDb" id="272569-rrnAC0163"/>
<dbReference type="KEGG" id="hma:rrnAC0163"/>
<sequence length="276" mass="30418">MPSNTEQVHQAVTSQPRCLSRSVLRDFFIGPLRRGGMDCIGFICEPEHLVFGAVAERLSARGFDIQFLRPGNPVAKADIDDLSALVNTTLGPESFSALRYADSVGVETWNGFLPTTALACRLVALHGLEQVGCQVPTVWFEKPDCDYIPRTRYSWDGVPVNSDEGDFYQACVQEEPVEYKYFAVNDGRETHLRAIQVRSEVSGLDRIISEETVEVTLAARVRELLDRFGARALCVEFVESESEFYAQGVDPVPGFAGTGMERRVADSIASLTTIGA</sequence>
<evidence type="ECO:0000313" key="1">
    <source>
        <dbReference type="EMBL" id="AAV45230.1"/>
    </source>
</evidence>
<dbReference type="EnsemblBacteria" id="AAV45230">
    <property type="protein sequence ID" value="AAV45230"/>
    <property type="gene ID" value="rrnAC0163"/>
</dbReference>
<dbReference type="PATRIC" id="fig|272569.17.peg.962"/>
<protein>
    <recommendedName>
        <fullName evidence="3">ATP-grasp domain-containing protein</fullName>
    </recommendedName>
</protein>
<dbReference type="HOGENOM" id="CLU_1149788_0_0_2"/>
<organism evidence="1 2">
    <name type="scientific">Haloarcula marismortui (strain ATCC 43049 / DSM 3752 / JCM 8966 / VKM B-1809)</name>
    <name type="common">Halobacterium marismortui</name>
    <dbReference type="NCBI Taxonomy" id="272569"/>
    <lineage>
        <taxon>Archaea</taxon>
        <taxon>Methanobacteriati</taxon>
        <taxon>Methanobacteriota</taxon>
        <taxon>Stenosarchaea group</taxon>
        <taxon>Halobacteria</taxon>
        <taxon>Halobacteriales</taxon>
        <taxon>Haloarculaceae</taxon>
        <taxon>Haloarcula</taxon>
    </lineage>
</organism>
<dbReference type="EMBL" id="AY596297">
    <property type="protein sequence ID" value="AAV45230.1"/>
    <property type="molecule type" value="Genomic_DNA"/>
</dbReference>
<dbReference type="Proteomes" id="UP000001169">
    <property type="component" value="Chromosome I"/>
</dbReference>
<evidence type="ECO:0008006" key="3">
    <source>
        <dbReference type="Google" id="ProtNLM"/>
    </source>
</evidence>
<gene>
    <name evidence="1" type="ordered locus">rrnAC0163</name>
</gene>
<dbReference type="AlphaFoldDB" id="Q5V5H2"/>
<accession>Q5V5H2</accession>
<proteinExistence type="predicted"/>
<name>Q5V5H2_HALMA</name>
<evidence type="ECO:0000313" key="2">
    <source>
        <dbReference type="Proteomes" id="UP000001169"/>
    </source>
</evidence>